<keyword evidence="7" id="KW-1185">Reference proteome</keyword>
<keyword evidence="1" id="KW-0963">Cytoplasm</keyword>
<protein>
    <recommendedName>
        <fullName evidence="5">L-rhamnose mutarotase</fullName>
        <ecNumber evidence="5">5.1.3.32</ecNumber>
    </recommendedName>
</protein>
<reference evidence="6 7" key="1">
    <citation type="submission" date="2016-11" db="EMBL/GenBank/DDBJ databases">
        <title>Whole Genome Sequence of Listeria newyorkensis.</title>
        <authorList>
            <person name="Frink S."/>
            <person name="Morales C."/>
            <person name="Kiang D."/>
        </authorList>
    </citation>
    <scope>NUCLEOTIDE SEQUENCE [LARGE SCALE GENOMIC DNA]</scope>
    <source>
        <strain evidence="6 7">F1604011-044</strain>
    </source>
</reference>
<evidence type="ECO:0000256" key="4">
    <source>
        <dbReference type="ARBA" id="ARBA00023308"/>
    </source>
</evidence>
<dbReference type="NCBIfam" id="TIGR02625">
    <property type="entry name" value="YiiL_rotase"/>
    <property type="match status" value="1"/>
</dbReference>
<dbReference type="InterPro" id="IPR013448">
    <property type="entry name" value="L-rhamnose_mutarotase"/>
</dbReference>
<dbReference type="PANTHER" id="PTHR34389">
    <property type="entry name" value="L-RHAMNOSE MUTAROTASE"/>
    <property type="match status" value="1"/>
</dbReference>
<proteinExistence type="inferred from homology"/>
<dbReference type="SUPFAM" id="SSF54909">
    <property type="entry name" value="Dimeric alpha+beta barrel"/>
    <property type="match status" value="1"/>
</dbReference>
<keyword evidence="2" id="KW-0413">Isomerase</keyword>
<accession>A0ABX4XRC0</accession>
<dbReference type="Proteomes" id="UP000236500">
    <property type="component" value="Unassembled WGS sequence"/>
</dbReference>
<gene>
    <name evidence="6" type="ORF">BMT55_02220</name>
</gene>
<evidence type="ECO:0000256" key="5">
    <source>
        <dbReference type="NCBIfam" id="TIGR02625"/>
    </source>
</evidence>
<organism evidence="6 7">
    <name type="scientific">Listeria newyorkensis</name>
    <dbReference type="NCBI Taxonomy" id="1497681"/>
    <lineage>
        <taxon>Bacteria</taxon>
        <taxon>Bacillati</taxon>
        <taxon>Bacillota</taxon>
        <taxon>Bacilli</taxon>
        <taxon>Bacillales</taxon>
        <taxon>Listeriaceae</taxon>
        <taxon>Listeria</taxon>
    </lineage>
</organism>
<dbReference type="InterPro" id="IPR011008">
    <property type="entry name" value="Dimeric_a/b-barrel"/>
</dbReference>
<keyword evidence="4" id="KW-0684">Rhamnose metabolism</keyword>
<dbReference type="Gene3D" id="3.30.70.100">
    <property type="match status" value="1"/>
</dbReference>
<evidence type="ECO:0000256" key="2">
    <source>
        <dbReference type="ARBA" id="ARBA00023235"/>
    </source>
</evidence>
<evidence type="ECO:0000256" key="3">
    <source>
        <dbReference type="ARBA" id="ARBA00023277"/>
    </source>
</evidence>
<evidence type="ECO:0000313" key="7">
    <source>
        <dbReference type="Proteomes" id="UP000236500"/>
    </source>
</evidence>
<dbReference type="RefSeq" id="WP_036094705.1">
    <property type="nucleotide sequence ID" value="NZ_BJEY01000003.1"/>
</dbReference>
<evidence type="ECO:0000256" key="1">
    <source>
        <dbReference type="ARBA" id="ARBA00022490"/>
    </source>
</evidence>
<dbReference type="Pfam" id="PF05336">
    <property type="entry name" value="rhaM"/>
    <property type="match status" value="1"/>
</dbReference>
<dbReference type="EC" id="5.1.3.32" evidence="5"/>
<dbReference type="EMBL" id="MPDH01000002">
    <property type="protein sequence ID" value="PNP94323.1"/>
    <property type="molecule type" value="Genomic_DNA"/>
</dbReference>
<comment type="caution">
    <text evidence="6">The sequence shown here is derived from an EMBL/GenBank/DDBJ whole genome shotgun (WGS) entry which is preliminary data.</text>
</comment>
<sequence length="104" mass="12408">MERIASIMYLKDGFSEEYKARHDDLWPEMEQALKEHGAQNYSIFLDDNTHVLFAYLEVENREKYDKIAETEICKKWWAYMEPLMETNEDNSPVSKNLTSVFYLA</sequence>
<dbReference type="InterPro" id="IPR008000">
    <property type="entry name" value="Rham/fucose_mutarotase"/>
</dbReference>
<keyword evidence="3" id="KW-0119">Carbohydrate metabolism</keyword>
<dbReference type="PANTHER" id="PTHR34389:SF2">
    <property type="entry name" value="L-RHAMNOSE MUTAROTASE"/>
    <property type="match status" value="1"/>
</dbReference>
<dbReference type="HAMAP" id="MF_01663">
    <property type="entry name" value="L_rham_rotase"/>
    <property type="match status" value="1"/>
</dbReference>
<name>A0ABX4XRC0_9LIST</name>
<evidence type="ECO:0000313" key="6">
    <source>
        <dbReference type="EMBL" id="PNP94323.1"/>
    </source>
</evidence>